<evidence type="ECO:0000313" key="4">
    <source>
        <dbReference type="Proteomes" id="UP000193642"/>
    </source>
</evidence>
<feature type="compositionally biased region" description="Polar residues" evidence="1">
    <location>
        <begin position="63"/>
        <end position="79"/>
    </location>
</feature>
<comment type="caution">
    <text evidence="3">The sequence shown here is derived from an EMBL/GenBank/DDBJ whole genome shotgun (WGS) entry which is preliminary data.</text>
</comment>
<sequence>MSSPNAKTRHKFSPDPSPVARLRHQFQPEAKKPEASHVEIGIINEKYKLPNVTQQLSTKSIVASSNERINQEKGGNSEFQLGKSGRPSESTDTVDSMFNAYTFSAKKQKSTPQANSTLQPNRYVPSSKPPSALRRGSLLHSENSIAPPGTNVRRSPSIQSSAISDADKSSTIARNRPVYEIKEVTIDFSSFPLLYRISFWFMLPSFDGKGKRVAATFFEAGDLESIEFRKHGLHPKSWFNTGWDFILSLAYFVCLWVIPFVICFDLTDQVVLIFRIL</sequence>
<proteinExistence type="predicted"/>
<keyword evidence="2" id="KW-0812">Transmembrane</keyword>
<evidence type="ECO:0000313" key="3">
    <source>
        <dbReference type="EMBL" id="ORY29913.1"/>
    </source>
</evidence>
<name>A0A1Y2B515_9FUNG</name>
<dbReference type="OrthoDB" id="2156787at2759"/>
<feature type="region of interest" description="Disordered" evidence="1">
    <location>
        <begin position="1"/>
        <end position="20"/>
    </location>
</feature>
<protein>
    <submittedName>
        <fullName evidence="3">Uncharacterized protein</fullName>
    </submittedName>
</protein>
<keyword evidence="2" id="KW-0472">Membrane</keyword>
<dbReference type="EMBL" id="MCGO01000085">
    <property type="protein sequence ID" value="ORY29913.1"/>
    <property type="molecule type" value="Genomic_DNA"/>
</dbReference>
<accession>A0A1Y2B515</accession>
<feature type="region of interest" description="Disordered" evidence="1">
    <location>
        <begin position="63"/>
        <end position="168"/>
    </location>
</feature>
<feature type="compositionally biased region" description="Polar residues" evidence="1">
    <location>
        <begin position="110"/>
        <end position="120"/>
    </location>
</feature>
<dbReference type="Proteomes" id="UP000193642">
    <property type="component" value="Unassembled WGS sequence"/>
</dbReference>
<feature type="compositionally biased region" description="Polar residues" evidence="1">
    <location>
        <begin position="152"/>
        <end position="168"/>
    </location>
</feature>
<organism evidence="3 4">
    <name type="scientific">Rhizoclosmatium globosum</name>
    <dbReference type="NCBI Taxonomy" id="329046"/>
    <lineage>
        <taxon>Eukaryota</taxon>
        <taxon>Fungi</taxon>
        <taxon>Fungi incertae sedis</taxon>
        <taxon>Chytridiomycota</taxon>
        <taxon>Chytridiomycota incertae sedis</taxon>
        <taxon>Chytridiomycetes</taxon>
        <taxon>Chytridiales</taxon>
        <taxon>Chytriomycetaceae</taxon>
        <taxon>Rhizoclosmatium</taxon>
    </lineage>
</organism>
<keyword evidence="4" id="KW-1185">Reference proteome</keyword>
<evidence type="ECO:0000256" key="2">
    <source>
        <dbReference type="SAM" id="Phobius"/>
    </source>
</evidence>
<gene>
    <name evidence="3" type="ORF">BCR33DRAFT_572142</name>
</gene>
<dbReference type="AlphaFoldDB" id="A0A1Y2B515"/>
<feature type="compositionally biased region" description="Polar residues" evidence="1">
    <location>
        <begin position="87"/>
        <end position="102"/>
    </location>
</feature>
<reference evidence="3 4" key="1">
    <citation type="submission" date="2016-07" db="EMBL/GenBank/DDBJ databases">
        <title>Pervasive Adenine N6-methylation of Active Genes in Fungi.</title>
        <authorList>
            <consortium name="DOE Joint Genome Institute"/>
            <person name="Mondo S.J."/>
            <person name="Dannebaum R.O."/>
            <person name="Kuo R.C."/>
            <person name="Labutti K."/>
            <person name="Haridas S."/>
            <person name="Kuo A."/>
            <person name="Salamov A."/>
            <person name="Ahrendt S.R."/>
            <person name="Lipzen A."/>
            <person name="Sullivan W."/>
            <person name="Andreopoulos W.B."/>
            <person name="Clum A."/>
            <person name="Lindquist E."/>
            <person name="Daum C."/>
            <person name="Ramamoorthy G.K."/>
            <person name="Gryganskyi A."/>
            <person name="Culley D."/>
            <person name="Magnuson J.K."/>
            <person name="James T.Y."/>
            <person name="O'Malley M.A."/>
            <person name="Stajich J.E."/>
            <person name="Spatafora J.W."/>
            <person name="Visel A."/>
            <person name="Grigoriev I.V."/>
        </authorList>
    </citation>
    <scope>NUCLEOTIDE SEQUENCE [LARGE SCALE GENOMIC DNA]</scope>
    <source>
        <strain evidence="3 4">JEL800</strain>
    </source>
</reference>
<keyword evidence="2" id="KW-1133">Transmembrane helix</keyword>
<evidence type="ECO:0000256" key="1">
    <source>
        <dbReference type="SAM" id="MobiDB-lite"/>
    </source>
</evidence>
<feature type="transmembrane region" description="Helical" evidence="2">
    <location>
        <begin position="245"/>
        <end position="267"/>
    </location>
</feature>